<protein>
    <recommendedName>
        <fullName evidence="1">Carrier domain-containing protein</fullName>
    </recommendedName>
</protein>
<evidence type="ECO:0000313" key="3">
    <source>
        <dbReference type="Proteomes" id="UP001499987"/>
    </source>
</evidence>
<dbReference type="EMBL" id="BAAALD010000021">
    <property type="protein sequence ID" value="GAA1083065.1"/>
    <property type="molecule type" value="Genomic_DNA"/>
</dbReference>
<organism evidence="2 3">
    <name type="scientific">Kitasatospora arboriphila</name>
    <dbReference type="NCBI Taxonomy" id="258052"/>
    <lineage>
        <taxon>Bacteria</taxon>
        <taxon>Bacillati</taxon>
        <taxon>Actinomycetota</taxon>
        <taxon>Actinomycetes</taxon>
        <taxon>Kitasatosporales</taxon>
        <taxon>Streptomycetaceae</taxon>
        <taxon>Kitasatospora</taxon>
    </lineage>
</organism>
<dbReference type="RefSeq" id="WP_344623866.1">
    <property type="nucleotide sequence ID" value="NZ_BAAALD010000021.1"/>
</dbReference>
<comment type="caution">
    <text evidence="2">The sequence shown here is derived from an EMBL/GenBank/DDBJ whole genome shotgun (WGS) entry which is preliminary data.</text>
</comment>
<evidence type="ECO:0000313" key="2">
    <source>
        <dbReference type="EMBL" id="GAA1083065.1"/>
    </source>
</evidence>
<feature type="domain" description="Carrier" evidence="1">
    <location>
        <begin position="3"/>
        <end position="84"/>
    </location>
</feature>
<proteinExistence type="predicted"/>
<sequence>MSTDTTAVEDGVRRIVAGVLRTAPGQDDPGPDTDLWSAGLDSMGSVSLMVGLEDEFGIEFPDAMLDRETFSSVRRISEAVRSLV</sequence>
<dbReference type="InterPro" id="IPR009081">
    <property type="entry name" value="PP-bd_ACP"/>
</dbReference>
<dbReference type="Pfam" id="PF00550">
    <property type="entry name" value="PP-binding"/>
    <property type="match status" value="1"/>
</dbReference>
<dbReference type="SUPFAM" id="SSF47336">
    <property type="entry name" value="ACP-like"/>
    <property type="match status" value="1"/>
</dbReference>
<dbReference type="PROSITE" id="PS50075">
    <property type="entry name" value="CARRIER"/>
    <property type="match status" value="1"/>
</dbReference>
<keyword evidence="3" id="KW-1185">Reference proteome</keyword>
<dbReference type="Proteomes" id="UP001499987">
    <property type="component" value="Unassembled WGS sequence"/>
</dbReference>
<gene>
    <name evidence="2" type="ORF">GCM10009663_27590</name>
</gene>
<dbReference type="InterPro" id="IPR036736">
    <property type="entry name" value="ACP-like_sf"/>
</dbReference>
<name>A0ABN1TGH6_9ACTN</name>
<evidence type="ECO:0000259" key="1">
    <source>
        <dbReference type="PROSITE" id="PS50075"/>
    </source>
</evidence>
<dbReference type="Gene3D" id="1.10.1200.10">
    <property type="entry name" value="ACP-like"/>
    <property type="match status" value="1"/>
</dbReference>
<reference evidence="2 3" key="1">
    <citation type="journal article" date="2019" name="Int. J. Syst. Evol. Microbiol.">
        <title>The Global Catalogue of Microorganisms (GCM) 10K type strain sequencing project: providing services to taxonomists for standard genome sequencing and annotation.</title>
        <authorList>
            <consortium name="The Broad Institute Genomics Platform"/>
            <consortium name="The Broad Institute Genome Sequencing Center for Infectious Disease"/>
            <person name="Wu L."/>
            <person name="Ma J."/>
        </authorList>
    </citation>
    <scope>NUCLEOTIDE SEQUENCE [LARGE SCALE GENOMIC DNA]</scope>
    <source>
        <strain evidence="2 3">JCM 13002</strain>
    </source>
</reference>
<accession>A0ABN1TGH6</accession>